<protein>
    <submittedName>
        <fullName evidence="1">Uncharacterized protein</fullName>
    </submittedName>
</protein>
<dbReference type="AlphaFoldDB" id="A0A4Q7M212"/>
<comment type="caution">
    <text evidence="1">The sequence shown here is derived from an EMBL/GenBank/DDBJ whole genome shotgun (WGS) entry which is preliminary data.</text>
</comment>
<dbReference type="RefSeq" id="WP_130412392.1">
    <property type="nucleotide sequence ID" value="NZ_SGWX01000001.1"/>
</dbReference>
<name>A0A4Q7M212_9MICO</name>
<dbReference type="EMBL" id="SGWX01000001">
    <property type="protein sequence ID" value="RZS60458.1"/>
    <property type="molecule type" value="Genomic_DNA"/>
</dbReference>
<reference evidence="1 2" key="1">
    <citation type="submission" date="2019-02" db="EMBL/GenBank/DDBJ databases">
        <title>Sequencing the genomes of 1000 actinobacteria strains.</title>
        <authorList>
            <person name="Klenk H.-P."/>
        </authorList>
    </citation>
    <scope>NUCLEOTIDE SEQUENCE [LARGE SCALE GENOMIC DNA]</scope>
    <source>
        <strain evidence="1 2">DSM 16932</strain>
    </source>
</reference>
<sequence>MSTVPLTSYFSLKNATMQIDADNFEDAITSVNFSPSTSASTVRTINSNVLREQNTAEWGCEIGLVQDLAPAGLLRYLLDHEGERKDVKFVPVVDGPTIEAKLIISPAGIGGANDGTPATGSVTLAVVGKPTFVDPA</sequence>
<accession>A0A4Q7M212</accession>
<evidence type="ECO:0000313" key="1">
    <source>
        <dbReference type="EMBL" id="RZS60458.1"/>
    </source>
</evidence>
<proteinExistence type="predicted"/>
<gene>
    <name evidence="1" type="ORF">EV386_0716</name>
</gene>
<dbReference type="Proteomes" id="UP000293852">
    <property type="component" value="Unassembled WGS sequence"/>
</dbReference>
<dbReference type="OrthoDB" id="5069167at2"/>
<organism evidence="1 2">
    <name type="scientific">Xylanimonas ulmi</name>
    <dbReference type="NCBI Taxonomy" id="228973"/>
    <lineage>
        <taxon>Bacteria</taxon>
        <taxon>Bacillati</taxon>
        <taxon>Actinomycetota</taxon>
        <taxon>Actinomycetes</taxon>
        <taxon>Micrococcales</taxon>
        <taxon>Promicromonosporaceae</taxon>
        <taxon>Xylanimonas</taxon>
    </lineage>
</organism>
<evidence type="ECO:0000313" key="2">
    <source>
        <dbReference type="Proteomes" id="UP000293852"/>
    </source>
</evidence>
<keyword evidence="2" id="KW-1185">Reference proteome</keyword>